<dbReference type="STRING" id="57577.A0A2K3P4L0"/>
<sequence>MYGNACKFCPKEIHDDNFRRPPQPVSLVAKFVRDYMHADLIFSKVFRHNKELILIGWKPPPVGWVKLNSDGACKHDGSAGCGRIIRGSDGEWLGGFAKNLGICSAYVAEQWGVYAGFRLARRLGFKAVELNVDSLLVANVLNSNQCSSRALVAKIRSLIAMDWEVVVKHSYREANRCADALASYGATLEDGFCFYETCPAHLSQLLVADVMGISVPRLVIV</sequence>
<accession>A0A2K3P4L0</accession>
<evidence type="ECO:0000313" key="3">
    <source>
        <dbReference type="Proteomes" id="UP000236291"/>
    </source>
</evidence>
<dbReference type="GO" id="GO:0004523">
    <property type="term" value="F:RNA-DNA hybrid ribonuclease activity"/>
    <property type="evidence" value="ECO:0007669"/>
    <property type="project" value="InterPro"/>
</dbReference>
<evidence type="ECO:0000259" key="1">
    <source>
        <dbReference type="PROSITE" id="PS50879"/>
    </source>
</evidence>
<dbReference type="PROSITE" id="PS50879">
    <property type="entry name" value="RNASE_H_1"/>
    <property type="match status" value="1"/>
</dbReference>
<dbReference type="InterPro" id="IPR002156">
    <property type="entry name" value="RNaseH_domain"/>
</dbReference>
<dbReference type="CDD" id="cd06222">
    <property type="entry name" value="RNase_H_like"/>
    <property type="match status" value="1"/>
</dbReference>
<dbReference type="InterPro" id="IPR012337">
    <property type="entry name" value="RNaseH-like_sf"/>
</dbReference>
<evidence type="ECO:0000313" key="2">
    <source>
        <dbReference type="EMBL" id="PNY10193.1"/>
    </source>
</evidence>
<dbReference type="Proteomes" id="UP000236291">
    <property type="component" value="Unassembled WGS sequence"/>
</dbReference>
<gene>
    <name evidence="2" type="ORF">L195_g006763</name>
</gene>
<dbReference type="PANTHER" id="PTHR47723">
    <property type="entry name" value="OS05G0353850 PROTEIN"/>
    <property type="match status" value="1"/>
</dbReference>
<dbReference type="EMBL" id="ASHM01003649">
    <property type="protein sequence ID" value="PNY10193.1"/>
    <property type="molecule type" value="Genomic_DNA"/>
</dbReference>
<dbReference type="PANTHER" id="PTHR47723:SF13">
    <property type="entry name" value="PUTATIVE-RELATED"/>
    <property type="match status" value="1"/>
</dbReference>
<feature type="domain" description="RNase H type-1" evidence="1">
    <location>
        <begin position="61"/>
        <end position="187"/>
    </location>
</feature>
<dbReference type="Gene3D" id="3.30.420.10">
    <property type="entry name" value="Ribonuclease H-like superfamily/Ribonuclease H"/>
    <property type="match status" value="1"/>
</dbReference>
<dbReference type="InterPro" id="IPR053151">
    <property type="entry name" value="RNase_H-like"/>
</dbReference>
<reference evidence="2 3" key="1">
    <citation type="journal article" date="2014" name="Am. J. Bot.">
        <title>Genome assembly and annotation for red clover (Trifolium pratense; Fabaceae).</title>
        <authorList>
            <person name="Istvanek J."/>
            <person name="Jaros M."/>
            <person name="Krenek A."/>
            <person name="Repkova J."/>
        </authorList>
    </citation>
    <scope>NUCLEOTIDE SEQUENCE [LARGE SCALE GENOMIC DNA]</scope>
    <source>
        <strain evidence="3">cv. Tatra</strain>
        <tissue evidence="2">Young leaves</tissue>
    </source>
</reference>
<dbReference type="AlphaFoldDB" id="A0A2K3P4L0"/>
<dbReference type="SUPFAM" id="SSF53098">
    <property type="entry name" value="Ribonuclease H-like"/>
    <property type="match status" value="1"/>
</dbReference>
<protein>
    <submittedName>
        <fullName evidence="2">Ribonuclease H</fullName>
    </submittedName>
</protein>
<dbReference type="InterPro" id="IPR036397">
    <property type="entry name" value="RNaseH_sf"/>
</dbReference>
<dbReference type="InterPro" id="IPR044730">
    <property type="entry name" value="RNase_H-like_dom_plant"/>
</dbReference>
<organism evidence="2 3">
    <name type="scientific">Trifolium pratense</name>
    <name type="common">Red clover</name>
    <dbReference type="NCBI Taxonomy" id="57577"/>
    <lineage>
        <taxon>Eukaryota</taxon>
        <taxon>Viridiplantae</taxon>
        <taxon>Streptophyta</taxon>
        <taxon>Embryophyta</taxon>
        <taxon>Tracheophyta</taxon>
        <taxon>Spermatophyta</taxon>
        <taxon>Magnoliopsida</taxon>
        <taxon>eudicotyledons</taxon>
        <taxon>Gunneridae</taxon>
        <taxon>Pentapetalae</taxon>
        <taxon>rosids</taxon>
        <taxon>fabids</taxon>
        <taxon>Fabales</taxon>
        <taxon>Fabaceae</taxon>
        <taxon>Papilionoideae</taxon>
        <taxon>50 kb inversion clade</taxon>
        <taxon>NPAAA clade</taxon>
        <taxon>Hologalegina</taxon>
        <taxon>IRL clade</taxon>
        <taxon>Trifolieae</taxon>
        <taxon>Trifolium</taxon>
    </lineage>
</organism>
<name>A0A2K3P4L0_TRIPR</name>
<proteinExistence type="predicted"/>
<dbReference type="GO" id="GO:0003676">
    <property type="term" value="F:nucleic acid binding"/>
    <property type="evidence" value="ECO:0007669"/>
    <property type="project" value="InterPro"/>
</dbReference>
<dbReference type="Pfam" id="PF13456">
    <property type="entry name" value="RVT_3"/>
    <property type="match status" value="1"/>
</dbReference>
<comment type="caution">
    <text evidence="2">The sequence shown here is derived from an EMBL/GenBank/DDBJ whole genome shotgun (WGS) entry which is preliminary data.</text>
</comment>
<reference evidence="2 3" key="2">
    <citation type="journal article" date="2017" name="Front. Plant Sci.">
        <title>Gene Classification and Mining of Molecular Markers Useful in Red Clover (Trifolium pratense) Breeding.</title>
        <authorList>
            <person name="Istvanek J."/>
            <person name="Dluhosova J."/>
            <person name="Dluhos P."/>
            <person name="Patkova L."/>
            <person name="Nedelnik J."/>
            <person name="Repkova J."/>
        </authorList>
    </citation>
    <scope>NUCLEOTIDE SEQUENCE [LARGE SCALE GENOMIC DNA]</scope>
    <source>
        <strain evidence="3">cv. Tatra</strain>
        <tissue evidence="2">Young leaves</tissue>
    </source>
</reference>